<dbReference type="EMBL" id="JAAHFQ010000799">
    <property type="protein sequence ID" value="NER31376.1"/>
    <property type="molecule type" value="Genomic_DNA"/>
</dbReference>
<evidence type="ECO:0000313" key="1">
    <source>
        <dbReference type="EMBL" id="NER31376.1"/>
    </source>
</evidence>
<protein>
    <submittedName>
        <fullName evidence="1">Uncharacterized protein</fullName>
    </submittedName>
</protein>
<reference evidence="1" key="1">
    <citation type="submission" date="2019-11" db="EMBL/GenBank/DDBJ databases">
        <title>Genomic insights into an expanded diversity of filamentous marine cyanobacteria reveals the extraordinary biosynthetic potential of Moorea and Okeania.</title>
        <authorList>
            <person name="Ferreira Leao T."/>
            <person name="Wang M."/>
            <person name="Moss N."/>
            <person name="Da Silva R."/>
            <person name="Sanders J."/>
            <person name="Nurk S."/>
            <person name="Gurevich A."/>
            <person name="Humphrey G."/>
            <person name="Reher R."/>
            <person name="Zhu Q."/>
            <person name="Belda-Ferre P."/>
            <person name="Glukhov E."/>
            <person name="Rex R."/>
            <person name="Dorrestein P.C."/>
            <person name="Knight R."/>
            <person name="Pevzner P."/>
            <person name="Gerwick W.H."/>
            <person name="Gerwick L."/>
        </authorList>
    </citation>
    <scope>NUCLEOTIDE SEQUENCE</scope>
    <source>
        <strain evidence="1">SIO1C4</strain>
    </source>
</reference>
<comment type="caution">
    <text evidence="1">The sequence shown here is derived from an EMBL/GenBank/DDBJ whole genome shotgun (WGS) entry which is preliminary data.</text>
</comment>
<dbReference type="AlphaFoldDB" id="A0A6B3NCU4"/>
<proteinExistence type="predicted"/>
<organism evidence="1">
    <name type="scientific">Symploca sp. SIO1C4</name>
    <dbReference type="NCBI Taxonomy" id="2607765"/>
    <lineage>
        <taxon>Bacteria</taxon>
        <taxon>Bacillati</taxon>
        <taxon>Cyanobacteriota</taxon>
        <taxon>Cyanophyceae</taxon>
        <taxon>Coleofasciculales</taxon>
        <taxon>Coleofasciculaceae</taxon>
        <taxon>Symploca</taxon>
    </lineage>
</organism>
<accession>A0A6B3NCU4</accession>
<sequence>MGGRFFHTAFYTYDSLPGFPATTSAIAAQLNISESDKQQHFSTVL</sequence>
<name>A0A6B3NCU4_9CYAN</name>
<gene>
    <name evidence="1" type="ORF">F6J89_28115</name>
</gene>